<reference evidence="1 2" key="1">
    <citation type="journal article" date="2013" name="Genome Announc.">
        <title>Draft Genome Sequence of Bhargavaea cecembensis Strain DSE10T, Isolated from a Deep-Sea Sediment Sample Collected at a Depth of 5,904 m from the Chagos-Laccadive Ridge System in the Indian Ocean.</title>
        <authorList>
            <person name="Shivaji S."/>
            <person name="Ara S."/>
            <person name="Begum Z."/>
            <person name="Ruth M."/>
            <person name="Singh A."/>
            <person name="Kumar Pinnaka A."/>
        </authorList>
    </citation>
    <scope>NUCLEOTIDE SEQUENCE [LARGE SCALE GENOMIC DNA]</scope>
    <source>
        <strain evidence="1 2">DSE10</strain>
    </source>
</reference>
<dbReference type="AlphaFoldDB" id="M7NH19"/>
<dbReference type="EMBL" id="AOFT01000006">
    <property type="protein sequence ID" value="EMR06552.1"/>
    <property type="molecule type" value="Genomic_DNA"/>
</dbReference>
<dbReference type="Proteomes" id="UP000011919">
    <property type="component" value="Unassembled WGS sequence"/>
</dbReference>
<organism evidence="1 2">
    <name type="scientific">Bhargavaea cecembensis DSE10</name>
    <dbReference type="NCBI Taxonomy" id="1235279"/>
    <lineage>
        <taxon>Bacteria</taxon>
        <taxon>Bacillati</taxon>
        <taxon>Bacillota</taxon>
        <taxon>Bacilli</taxon>
        <taxon>Bacillales</taxon>
        <taxon>Caryophanaceae</taxon>
        <taxon>Bhargavaea</taxon>
    </lineage>
</organism>
<keyword evidence="2" id="KW-1185">Reference proteome</keyword>
<dbReference type="OrthoDB" id="9870346at2"/>
<name>M7NH19_9BACL</name>
<sequence length="79" mass="8677">MSSVHGIGEVVSDELTHTNNGLVGVRVKETTGRFTGTIWYDPVNGVIEYGLFGIMYGKISGEDQLKADEDVKAFFREHG</sequence>
<protein>
    <submittedName>
        <fullName evidence="1">Uncharacterized protein</fullName>
    </submittedName>
</protein>
<dbReference type="RefSeq" id="WP_008298646.1">
    <property type="nucleotide sequence ID" value="NZ_AOFT01000006.1"/>
</dbReference>
<evidence type="ECO:0000313" key="1">
    <source>
        <dbReference type="EMBL" id="EMR06552.1"/>
    </source>
</evidence>
<dbReference type="STRING" id="1235279.C772_01447"/>
<proteinExistence type="predicted"/>
<accession>M7NH19</accession>
<gene>
    <name evidence="1" type="ORF">C772_01447</name>
</gene>
<comment type="caution">
    <text evidence="1">The sequence shown here is derived from an EMBL/GenBank/DDBJ whole genome shotgun (WGS) entry which is preliminary data.</text>
</comment>
<evidence type="ECO:0000313" key="2">
    <source>
        <dbReference type="Proteomes" id="UP000011919"/>
    </source>
</evidence>